<reference evidence="6 7" key="1">
    <citation type="submission" date="2020-08" db="EMBL/GenBank/DDBJ databases">
        <title>Sequencing the genomes of 1000 actinobacteria strains.</title>
        <authorList>
            <person name="Klenk H.-P."/>
        </authorList>
    </citation>
    <scope>NUCLEOTIDE SEQUENCE [LARGE SCALE GENOMIC DNA]</scope>
    <source>
        <strain evidence="6 7">DSM 44320</strain>
    </source>
</reference>
<dbReference type="InterPro" id="IPR050109">
    <property type="entry name" value="HTH-type_TetR-like_transc_reg"/>
</dbReference>
<keyword evidence="3" id="KW-0804">Transcription</keyword>
<evidence type="ECO:0000256" key="2">
    <source>
        <dbReference type="ARBA" id="ARBA00023125"/>
    </source>
</evidence>
<name>A0A7W5YE57_9ACTN</name>
<dbReference type="Proteomes" id="UP000579945">
    <property type="component" value="Unassembled WGS sequence"/>
</dbReference>
<evidence type="ECO:0000313" key="7">
    <source>
        <dbReference type="Proteomes" id="UP000579945"/>
    </source>
</evidence>
<comment type="caution">
    <text evidence="6">The sequence shown here is derived from an EMBL/GenBank/DDBJ whole genome shotgun (WGS) entry which is preliminary data.</text>
</comment>
<dbReference type="PRINTS" id="PR00455">
    <property type="entry name" value="HTHTETR"/>
</dbReference>
<dbReference type="InterPro" id="IPR001647">
    <property type="entry name" value="HTH_TetR"/>
</dbReference>
<proteinExistence type="predicted"/>
<dbReference type="PANTHER" id="PTHR30055">
    <property type="entry name" value="HTH-TYPE TRANSCRIPTIONAL REGULATOR RUTR"/>
    <property type="match status" value="1"/>
</dbReference>
<dbReference type="GeneID" id="95393390"/>
<evidence type="ECO:0000259" key="5">
    <source>
        <dbReference type="PROSITE" id="PS50977"/>
    </source>
</evidence>
<dbReference type="InterPro" id="IPR039536">
    <property type="entry name" value="TetR_C_Proteobacteria"/>
</dbReference>
<dbReference type="InterPro" id="IPR036271">
    <property type="entry name" value="Tet_transcr_reg_TetR-rel_C_sf"/>
</dbReference>
<dbReference type="SUPFAM" id="SSF46689">
    <property type="entry name" value="Homeodomain-like"/>
    <property type="match status" value="1"/>
</dbReference>
<dbReference type="SUPFAM" id="SSF48498">
    <property type="entry name" value="Tetracyclin repressor-like, C-terminal domain"/>
    <property type="match status" value="1"/>
</dbReference>
<accession>A0A7W5YE57</accession>
<sequence length="193" mass="20974">MDTRERILDAATRAMRDLGVARATTKEIAKAADCSEALLYKHFSSKEMLYNAVFRERIPVLKEASARLHANVGKGSLEENLTAYALAAVRLYKDVLPLAGGMFADPMLLDVMRASFASTGSGPHQAVLALARFLRAEQRRGRVLARADPDAAAALLLGACFQRAFFEHLVELPDDADRFAADLVSMLAPALIA</sequence>
<dbReference type="InterPro" id="IPR009057">
    <property type="entry name" value="Homeodomain-like_sf"/>
</dbReference>
<organism evidence="6 7">
    <name type="scientific">Nonomuraea dietziae</name>
    <dbReference type="NCBI Taxonomy" id="65515"/>
    <lineage>
        <taxon>Bacteria</taxon>
        <taxon>Bacillati</taxon>
        <taxon>Actinomycetota</taxon>
        <taxon>Actinomycetes</taxon>
        <taxon>Streptosporangiales</taxon>
        <taxon>Streptosporangiaceae</taxon>
        <taxon>Nonomuraea</taxon>
    </lineage>
</organism>
<dbReference type="GO" id="GO:0000976">
    <property type="term" value="F:transcription cis-regulatory region binding"/>
    <property type="evidence" value="ECO:0007669"/>
    <property type="project" value="TreeGrafter"/>
</dbReference>
<feature type="domain" description="HTH tetR-type" evidence="5">
    <location>
        <begin position="1"/>
        <end position="61"/>
    </location>
</feature>
<dbReference type="PROSITE" id="PS50977">
    <property type="entry name" value="HTH_TETR_2"/>
    <property type="match status" value="1"/>
</dbReference>
<dbReference type="AlphaFoldDB" id="A0A7W5YE57"/>
<evidence type="ECO:0000256" key="3">
    <source>
        <dbReference type="ARBA" id="ARBA00023163"/>
    </source>
</evidence>
<keyword evidence="1" id="KW-0805">Transcription regulation</keyword>
<gene>
    <name evidence="6" type="ORF">FHR33_007148</name>
</gene>
<keyword evidence="2 4" id="KW-0238">DNA-binding</keyword>
<dbReference type="Gene3D" id="1.10.357.10">
    <property type="entry name" value="Tetracycline Repressor, domain 2"/>
    <property type="match status" value="1"/>
</dbReference>
<evidence type="ECO:0000256" key="1">
    <source>
        <dbReference type="ARBA" id="ARBA00023015"/>
    </source>
</evidence>
<keyword evidence="7" id="KW-1185">Reference proteome</keyword>
<feature type="DNA-binding region" description="H-T-H motif" evidence="4">
    <location>
        <begin position="24"/>
        <end position="43"/>
    </location>
</feature>
<dbReference type="EMBL" id="JACIBV010000001">
    <property type="protein sequence ID" value="MBB3731288.1"/>
    <property type="molecule type" value="Genomic_DNA"/>
</dbReference>
<evidence type="ECO:0000256" key="4">
    <source>
        <dbReference type="PROSITE-ProRule" id="PRU00335"/>
    </source>
</evidence>
<dbReference type="GO" id="GO:0003700">
    <property type="term" value="F:DNA-binding transcription factor activity"/>
    <property type="evidence" value="ECO:0007669"/>
    <property type="project" value="TreeGrafter"/>
</dbReference>
<evidence type="ECO:0000313" key="6">
    <source>
        <dbReference type="EMBL" id="MBB3731288.1"/>
    </source>
</evidence>
<dbReference type="RefSeq" id="WP_183657092.1">
    <property type="nucleotide sequence ID" value="NZ_BAAAXX010000092.1"/>
</dbReference>
<dbReference type="Pfam" id="PF00440">
    <property type="entry name" value="TetR_N"/>
    <property type="match status" value="1"/>
</dbReference>
<dbReference type="Pfam" id="PF14246">
    <property type="entry name" value="TetR_C_7"/>
    <property type="match status" value="1"/>
</dbReference>
<protein>
    <submittedName>
        <fullName evidence="6">AcrR family transcriptional regulator</fullName>
    </submittedName>
</protein>
<dbReference type="PANTHER" id="PTHR30055:SF238">
    <property type="entry name" value="MYCOFACTOCIN BIOSYNTHESIS TRANSCRIPTIONAL REGULATOR MFTR-RELATED"/>
    <property type="match status" value="1"/>
</dbReference>
<dbReference type="Gene3D" id="1.10.10.60">
    <property type="entry name" value="Homeodomain-like"/>
    <property type="match status" value="1"/>
</dbReference>